<organism evidence="6">
    <name type="scientific">Mucochytrium quahogii</name>
    <dbReference type="NCBI Taxonomy" id="96639"/>
    <lineage>
        <taxon>Eukaryota</taxon>
        <taxon>Sar</taxon>
        <taxon>Stramenopiles</taxon>
        <taxon>Bigyra</taxon>
        <taxon>Labyrinthulomycetes</taxon>
        <taxon>Thraustochytrida</taxon>
        <taxon>Thraustochytriidae</taxon>
        <taxon>Mucochytrium</taxon>
    </lineage>
</organism>
<dbReference type="PANTHER" id="PTHR22706">
    <property type="entry name" value="ASSEMBLY FACTOR FOR SPINDLE MICROTUBULES"/>
    <property type="match status" value="1"/>
</dbReference>
<dbReference type="Gene3D" id="1.20.5.190">
    <property type="match status" value="1"/>
</dbReference>
<dbReference type="InterPro" id="IPR051185">
    <property type="entry name" value="ASPM"/>
</dbReference>
<dbReference type="GO" id="GO:0007051">
    <property type="term" value="P:spindle organization"/>
    <property type="evidence" value="ECO:0007669"/>
    <property type="project" value="TreeGrafter"/>
</dbReference>
<evidence type="ECO:0000256" key="2">
    <source>
        <dbReference type="ARBA" id="ARBA00022490"/>
    </source>
</evidence>
<evidence type="ECO:0000256" key="1">
    <source>
        <dbReference type="ARBA" id="ARBA00004496"/>
    </source>
</evidence>
<dbReference type="SMART" id="SM00015">
    <property type="entry name" value="IQ"/>
    <property type="match status" value="10"/>
</dbReference>
<evidence type="ECO:0000256" key="4">
    <source>
        <dbReference type="ARBA" id="ARBA00022860"/>
    </source>
</evidence>
<dbReference type="GO" id="GO:0000922">
    <property type="term" value="C:spindle pole"/>
    <property type="evidence" value="ECO:0007669"/>
    <property type="project" value="TreeGrafter"/>
</dbReference>
<reference evidence="6" key="1">
    <citation type="submission" date="2021-01" db="EMBL/GenBank/DDBJ databases">
        <authorList>
            <person name="Corre E."/>
            <person name="Pelletier E."/>
            <person name="Niang G."/>
            <person name="Scheremetjew M."/>
            <person name="Finn R."/>
            <person name="Kale V."/>
            <person name="Holt S."/>
            <person name="Cochrane G."/>
            <person name="Meng A."/>
            <person name="Brown T."/>
            <person name="Cohen L."/>
        </authorList>
    </citation>
    <scope>NUCLEOTIDE SEQUENCE</scope>
    <source>
        <strain evidence="6">NY070348D</strain>
    </source>
</reference>
<evidence type="ECO:0000256" key="3">
    <source>
        <dbReference type="ARBA" id="ARBA00022737"/>
    </source>
</evidence>
<dbReference type="PROSITE" id="PS50096">
    <property type="entry name" value="IQ"/>
    <property type="match status" value="5"/>
</dbReference>
<dbReference type="PANTHER" id="PTHR22706:SF1">
    <property type="entry name" value="ASSEMBLY FACTOR FOR SPINDLE MICROTUBULES"/>
    <property type="match status" value="1"/>
</dbReference>
<dbReference type="AlphaFoldDB" id="A0A7S2S0V3"/>
<dbReference type="InterPro" id="IPR000048">
    <property type="entry name" value="IQ_motif_EF-hand-BS"/>
</dbReference>
<evidence type="ECO:0000256" key="5">
    <source>
        <dbReference type="SAM" id="Coils"/>
    </source>
</evidence>
<keyword evidence="2" id="KW-0963">Cytoplasm</keyword>
<protein>
    <submittedName>
        <fullName evidence="6">Uncharacterized protein</fullName>
    </submittedName>
</protein>
<feature type="coiled-coil region" evidence="5">
    <location>
        <begin position="870"/>
        <end position="897"/>
    </location>
</feature>
<gene>
    <name evidence="6" type="ORF">QSP1433_LOCUS8672</name>
</gene>
<dbReference type="GO" id="GO:0005737">
    <property type="term" value="C:cytoplasm"/>
    <property type="evidence" value="ECO:0007669"/>
    <property type="project" value="UniProtKB-SubCell"/>
</dbReference>
<evidence type="ECO:0000313" key="6">
    <source>
        <dbReference type="EMBL" id="CAD9685081.1"/>
    </source>
</evidence>
<sequence>MWVNIDKEIQKQRQSLPTHFLLQQGLEVAYSREIARKVLDRLFRFAGREPLREPFRRWHEVMLEERFKAFVKYAELDGLRCVLKRLLQSKKLQAYRTWVEFVEEDKRLRRDIACTNIQKLVRGRIGRRVFSERKKRWYAAINIQTPFRTFVKYTQFHYVRRCTITIQALRRGFCVRRNLYVWSNYAQIIQSCERMRQLRWFFLRMKQSAILVESHYRAVMAKKVFKDKMHESILVYQRRHVAAVKIQKLWLYAKARKRVSKRRTEIASFEIAALKIQLNWYKAKEQFPAFLMMRCYLIQDEADKLVGVVQRKEARKTLIVKIQTWIRKQFSMRLHRRVRLEYFASQTIQAMCRSFVARQKAKRFKTVVLKVTRIQNFVKNYFYKRYRAACVLQEYWRYYASLHRAERAFGGQWHHRWDQLTLIEHLHRLEVVAIIRIQKLVRKRQAYGELCRRFYITDLQRMIRGHLGRRYAQQVYKQVCKVVVKAFTLKMISEIEAYIGTSIYRTRYSSATRIQSWYRGEINRIKMNALKKHLLFRNRSARNIQRVYRGVSTRREEVKRRGIAKRVRTNRYRNTNDPLDVAESAITHAGAFYNSTDDFDGMHPSIWLHRIGLGGHWVNFSKGMLKIKDVSKLILTQPKGIRDTLLLNLEESPDIEADIEMVYKLQRISKLTLKERKEQLSEEENAVLENFAYIRDMRVAQNMYAEFFPDQEMRASNFAQKIPPNTVTAIQLRRHLQKYSGRPKEAKDAVVAELVQVPDPTGLEIWNKRRFTQCFNIYRMALETIAHLHITDELEAIIRYSLHRANRPSIKLTLRGCLELRVALNMVVKVIRASIALQRAFRGRLAKIMVSAALARKRYREALLEGGLLRDQWRKQKEKEAREYEEYLKAYERHQVETYLYTVLRYGYLEIWDEYSQAYYYMLAQDHNITTWDRPIYTYDENTAVKKIQCAIRCHRARQILERCRAYQIQSMQAQKAQRAWEARAEERANIITFRIRVSSFEEGLDDDNFEPPETLRRGIWPSWRDKWDGGRNAITWQQRKAQLVERHHQAQDHLSCIEKELGDDKDELARLTKKLTRLEENWLRS</sequence>
<dbReference type="EMBL" id="HBHK01013795">
    <property type="protein sequence ID" value="CAD9685081.1"/>
    <property type="molecule type" value="Transcribed_RNA"/>
</dbReference>
<dbReference type="GO" id="GO:0000278">
    <property type="term" value="P:mitotic cell cycle"/>
    <property type="evidence" value="ECO:0007669"/>
    <property type="project" value="TreeGrafter"/>
</dbReference>
<dbReference type="GO" id="GO:0051295">
    <property type="term" value="P:establishment of meiotic spindle localization"/>
    <property type="evidence" value="ECO:0007669"/>
    <property type="project" value="TreeGrafter"/>
</dbReference>
<keyword evidence="5" id="KW-0175">Coiled coil</keyword>
<dbReference type="Pfam" id="PF00612">
    <property type="entry name" value="IQ"/>
    <property type="match status" value="3"/>
</dbReference>
<dbReference type="GO" id="GO:0005516">
    <property type="term" value="F:calmodulin binding"/>
    <property type="evidence" value="ECO:0007669"/>
    <property type="project" value="UniProtKB-KW"/>
</dbReference>
<comment type="subcellular location">
    <subcellularLocation>
        <location evidence="1">Cytoplasm</location>
    </subcellularLocation>
</comment>
<feature type="coiled-coil region" evidence="5">
    <location>
        <begin position="1055"/>
        <end position="1082"/>
    </location>
</feature>
<proteinExistence type="predicted"/>
<keyword evidence="3" id="KW-0677">Repeat</keyword>
<keyword evidence="4" id="KW-0112">Calmodulin-binding</keyword>
<accession>A0A7S2S0V3</accession>
<name>A0A7S2S0V3_9STRA</name>